<dbReference type="AlphaFoldDB" id="A0AAU7GCG1"/>
<dbReference type="RefSeq" id="WP_348787713.1">
    <property type="nucleotide sequence ID" value="NZ_CP157390.1"/>
</dbReference>
<organism evidence="1">
    <name type="scientific">Leifsonia sp. NPDC080035</name>
    <dbReference type="NCBI Taxonomy" id="3143936"/>
    <lineage>
        <taxon>Bacteria</taxon>
        <taxon>Bacillati</taxon>
        <taxon>Actinomycetota</taxon>
        <taxon>Actinomycetes</taxon>
        <taxon>Micrococcales</taxon>
        <taxon>Microbacteriaceae</taxon>
        <taxon>Leifsonia</taxon>
    </lineage>
</organism>
<proteinExistence type="predicted"/>
<accession>A0AAU7GCG1</accession>
<protein>
    <recommendedName>
        <fullName evidence="2">Tachylectin 2 domain-containing protein</fullName>
    </recommendedName>
</protein>
<name>A0AAU7GCG1_9MICO</name>
<evidence type="ECO:0000313" key="1">
    <source>
        <dbReference type="EMBL" id="XBM47748.1"/>
    </source>
</evidence>
<reference evidence="1" key="1">
    <citation type="submission" date="2024-05" db="EMBL/GenBank/DDBJ databases">
        <title>The Natural Products Discovery Center: Release of the First 8490 Sequenced Strains for Exploring Actinobacteria Biosynthetic Diversity.</title>
        <authorList>
            <person name="Kalkreuter E."/>
            <person name="Kautsar S.A."/>
            <person name="Yang D."/>
            <person name="Bader C.D."/>
            <person name="Teijaro C.N."/>
            <person name="Fluegel L."/>
            <person name="Davis C.M."/>
            <person name="Simpson J.R."/>
            <person name="Lauterbach L."/>
            <person name="Steele A.D."/>
            <person name="Gui C."/>
            <person name="Meng S."/>
            <person name="Li G."/>
            <person name="Viehrig K."/>
            <person name="Ye F."/>
            <person name="Su P."/>
            <person name="Kiefer A.F."/>
            <person name="Nichols A."/>
            <person name="Cepeda A.J."/>
            <person name="Yan W."/>
            <person name="Fan B."/>
            <person name="Jiang Y."/>
            <person name="Adhikari A."/>
            <person name="Zheng C.-J."/>
            <person name="Schuster L."/>
            <person name="Cowan T.M."/>
            <person name="Smanski M.J."/>
            <person name="Chevrette M.G."/>
            <person name="de Carvalho L.P.S."/>
            <person name="Shen B."/>
        </authorList>
    </citation>
    <scope>NUCLEOTIDE SEQUENCE</scope>
    <source>
        <strain evidence="1">NPDC080035</strain>
    </source>
</reference>
<gene>
    <name evidence="1" type="ORF">AAME72_16995</name>
</gene>
<evidence type="ECO:0008006" key="2">
    <source>
        <dbReference type="Google" id="ProtNLM"/>
    </source>
</evidence>
<dbReference type="EMBL" id="CP157390">
    <property type="protein sequence ID" value="XBM47748.1"/>
    <property type="molecule type" value="Genomic_DNA"/>
</dbReference>
<sequence length="111" mass="12134">MTVYLHDSQGVWIAFRSDERNRFLFNPDGDWIGWFPWDDAVAVTPGGAYLGTVHGDRLFSDVHYRYRGDRGYPGAPGYPGAAPYPGAGAYVGLPSGCEDVPGALLWPRLAS</sequence>